<reference evidence="2 3" key="1">
    <citation type="journal article" date="2017" name="BMC Biol.">
        <title>Genomic innovations, transcriptional plasticity and gene loss underlying the evolution and divergence of two highly polyphagous and invasive Helicoverpa pest species.</title>
        <authorList>
            <person name="Pearce S.L."/>
            <person name="Clarke D.F."/>
            <person name="East P.D."/>
            <person name="Elfekih S."/>
            <person name="Gordon K.H."/>
            <person name="Jermiin L.S."/>
            <person name="McGaughran A."/>
            <person name="Oakeshott J.G."/>
            <person name="Papanikolaou A."/>
            <person name="Perera O.P."/>
            <person name="Rane R.V."/>
            <person name="Richards S."/>
            <person name="Tay W.T."/>
            <person name="Walsh T.K."/>
            <person name="Anderson A."/>
            <person name="Anderson C.J."/>
            <person name="Asgari S."/>
            <person name="Board P.G."/>
            <person name="Bretschneider A."/>
            <person name="Campbell P.M."/>
            <person name="Chertemps T."/>
            <person name="Christeller J.T."/>
            <person name="Coppin C.W."/>
            <person name="Downes S.J."/>
            <person name="Duan G."/>
            <person name="Farnsworth C.A."/>
            <person name="Good R.T."/>
            <person name="Han L.B."/>
            <person name="Han Y.C."/>
            <person name="Hatje K."/>
            <person name="Horne I."/>
            <person name="Huang Y.P."/>
            <person name="Hughes D.S."/>
            <person name="Jacquin-Joly E."/>
            <person name="James W."/>
            <person name="Jhangiani S."/>
            <person name="Kollmar M."/>
            <person name="Kuwar S.S."/>
            <person name="Li S."/>
            <person name="Liu N.Y."/>
            <person name="Maibeche M.T."/>
            <person name="Miller J.R."/>
            <person name="Montagne N."/>
            <person name="Perry T."/>
            <person name="Qu J."/>
            <person name="Song S.V."/>
            <person name="Sutton G.G."/>
            <person name="Vogel H."/>
            <person name="Walenz B.P."/>
            <person name="Xu W."/>
            <person name="Zhang H.J."/>
            <person name="Zou Z."/>
            <person name="Batterham P."/>
            <person name="Edwards O.R."/>
            <person name="Feyereisen R."/>
            <person name="Gibbs R.A."/>
            <person name="Heckel D.G."/>
            <person name="McGrath A."/>
            <person name="Robin C."/>
            <person name="Scherer S.E."/>
            <person name="Worley K.C."/>
            <person name="Wu Y.D."/>
        </authorList>
    </citation>
    <scope>NUCLEOTIDE SEQUENCE [LARGE SCALE GENOMIC DNA]</scope>
    <source>
        <strain evidence="2">Harm_GR_Male_#8</strain>
        <tissue evidence="2">Whole organism</tissue>
    </source>
</reference>
<gene>
    <name evidence="2" type="primary">HaOG202725</name>
    <name evidence="2" type="ORF">B5X24_HaOG202725</name>
</gene>
<dbReference type="Proteomes" id="UP000249218">
    <property type="component" value="Unassembled WGS sequence"/>
</dbReference>
<proteinExistence type="predicted"/>
<keyword evidence="1" id="KW-0175">Coiled coil</keyword>
<evidence type="ECO:0000256" key="1">
    <source>
        <dbReference type="SAM" id="Coils"/>
    </source>
</evidence>
<dbReference type="AlphaFoldDB" id="A0A2W1C1J3"/>
<protein>
    <recommendedName>
        <fullName evidence="4">Translin-associated factor X-interacting protein 1 N-terminal domain-containing protein</fullName>
    </recommendedName>
</protein>
<dbReference type="PANTHER" id="PTHR16306">
    <property type="entry name" value="TRANSLIN-ASSOCIATED FACTOR X-INTERACTING PROTEIN 1"/>
    <property type="match status" value="1"/>
</dbReference>
<evidence type="ECO:0000313" key="2">
    <source>
        <dbReference type="EMBL" id="PZC77983.1"/>
    </source>
</evidence>
<sequence length="465" mass="53654">MSAAPGGPAGPRPAGAAGLFERVTAALLNDDKFSDYLTLMKERDARYTLYFENLALQMKLKELDGSSYPVDDAYGDPVVLRIALDRCREQLSITQTDLKKMTDEYADTVPRREYDTLEAKYYHLSKALDKLEQEYKSLRDNNKRLLTLKSSIEEELFETKERCSELERAGTPRPQWELCADFIGGGRDRWWQLARGLSSRDTLRVLLKELGPAAESDHLEHFDGLGMDPVIPPYLRYEGKVRNLRLSRREISVIINDIWLGKMDSTDMSMQDYVTKYFEDRYQQPSVRAEWAYNLCAGAEQMLDEPQVKVFWGVLHGHLSERIYWGLRADWLALRDALYRHARDNETISIEDFEKISKATFPLKSEVDIKNLMDVVRKQLKLKINSNEVNLDKLFQTNEEGFDRVEFARELFRQRQLAQDKYIREVVTELGGKHAANKTVSVENVKRAFAIVDPAIGGFHKLSFV</sequence>
<name>A0A2W1C1J3_HELAM</name>
<dbReference type="GO" id="GO:0005737">
    <property type="term" value="C:cytoplasm"/>
    <property type="evidence" value="ECO:0007669"/>
    <property type="project" value="TreeGrafter"/>
</dbReference>
<accession>A0A2W1C1J3</accession>
<dbReference type="EMBL" id="KZ149915">
    <property type="protein sequence ID" value="PZC77983.1"/>
    <property type="molecule type" value="Genomic_DNA"/>
</dbReference>
<keyword evidence="3" id="KW-1185">Reference proteome</keyword>
<organism evidence="2 3">
    <name type="scientific">Helicoverpa armigera</name>
    <name type="common">Cotton bollworm</name>
    <name type="synonym">Heliothis armigera</name>
    <dbReference type="NCBI Taxonomy" id="29058"/>
    <lineage>
        <taxon>Eukaryota</taxon>
        <taxon>Metazoa</taxon>
        <taxon>Ecdysozoa</taxon>
        <taxon>Arthropoda</taxon>
        <taxon>Hexapoda</taxon>
        <taxon>Insecta</taxon>
        <taxon>Pterygota</taxon>
        <taxon>Neoptera</taxon>
        <taxon>Endopterygota</taxon>
        <taxon>Lepidoptera</taxon>
        <taxon>Glossata</taxon>
        <taxon>Ditrysia</taxon>
        <taxon>Noctuoidea</taxon>
        <taxon>Noctuidae</taxon>
        <taxon>Heliothinae</taxon>
        <taxon>Helicoverpa</taxon>
    </lineage>
</organism>
<feature type="coiled-coil region" evidence="1">
    <location>
        <begin position="84"/>
        <end position="169"/>
    </location>
</feature>
<dbReference type="OrthoDB" id="261426at2759"/>
<evidence type="ECO:0008006" key="4">
    <source>
        <dbReference type="Google" id="ProtNLM"/>
    </source>
</evidence>
<evidence type="ECO:0000313" key="3">
    <source>
        <dbReference type="Proteomes" id="UP000249218"/>
    </source>
</evidence>
<dbReference type="PANTHER" id="PTHR16306:SF0">
    <property type="entry name" value="TRANSLIN-ASSOCIATED FACTOR X-INTERACTING PROTEIN 1"/>
    <property type="match status" value="1"/>
</dbReference>